<dbReference type="InterPro" id="IPR050793">
    <property type="entry name" value="CMP-NeuNAc_synthase"/>
</dbReference>
<evidence type="ECO:0000256" key="6">
    <source>
        <dbReference type="ARBA" id="ARBA00022842"/>
    </source>
</evidence>
<name>A0ABZ0IQ36_9BACT</name>
<dbReference type="NCBIfam" id="TIGR01662">
    <property type="entry name" value="HAD-SF-IIIA"/>
    <property type="match status" value="1"/>
</dbReference>
<reference evidence="7 8" key="1">
    <citation type="journal article" date="2023" name="Microbiol. Resour. Announc.">
        <title>Complete Genome Sequence of Imperialibacter roseus strain P4T.</title>
        <authorList>
            <person name="Tizabi D.R."/>
            <person name="Bachvaroff T."/>
            <person name="Hill R.T."/>
        </authorList>
    </citation>
    <scope>NUCLEOTIDE SEQUENCE [LARGE SCALE GENOMIC DNA]</scope>
    <source>
        <strain evidence="7 8">P4T</strain>
    </source>
</reference>
<comment type="cofactor">
    <cofactor evidence="1">
        <name>Mg(2+)</name>
        <dbReference type="ChEBI" id="CHEBI:18420"/>
    </cofactor>
</comment>
<protein>
    <submittedName>
        <fullName evidence="7">HAD-IIIA family hydrolase</fullName>
    </submittedName>
</protein>
<comment type="similarity">
    <text evidence="2">Belongs to the KdsC family.</text>
</comment>
<dbReference type="PIRSF" id="PIRSF006118">
    <property type="entry name" value="KDO8-P_Ptase"/>
    <property type="match status" value="1"/>
</dbReference>
<dbReference type="PANTHER" id="PTHR21485">
    <property type="entry name" value="HAD SUPERFAMILY MEMBERS CMAS AND KDSC"/>
    <property type="match status" value="1"/>
</dbReference>
<dbReference type="EMBL" id="CP136051">
    <property type="protein sequence ID" value="WOK06811.1"/>
    <property type="molecule type" value="Genomic_DNA"/>
</dbReference>
<dbReference type="RefSeq" id="WP_317489512.1">
    <property type="nucleotide sequence ID" value="NZ_CP136051.1"/>
</dbReference>
<evidence type="ECO:0000256" key="4">
    <source>
        <dbReference type="ARBA" id="ARBA00022723"/>
    </source>
</evidence>
<sequence>MKDYKNIKLLILDVDGTLTDGGIYIMEDGSQFKKFNSRDGMGIRLLQKAGIEVGIISNGKTTSMVQARADMLGMTRVYVGEAKKMDVLEAWMTEMGIGLDQVGMVGDDINDLPVMEKAGLSACPADAVRAVKEKADIVLQLKGGEGCVRELIDNYLLAD</sequence>
<dbReference type="SFLD" id="SFLDG01138">
    <property type="entry name" value="C1.6.2:_Deoxy-d-mannose-octulo"/>
    <property type="match status" value="1"/>
</dbReference>
<evidence type="ECO:0000313" key="7">
    <source>
        <dbReference type="EMBL" id="WOK06811.1"/>
    </source>
</evidence>
<dbReference type="PANTHER" id="PTHR21485:SF3">
    <property type="entry name" value="N-ACYLNEURAMINATE CYTIDYLYLTRANSFERASE"/>
    <property type="match status" value="1"/>
</dbReference>
<evidence type="ECO:0000313" key="8">
    <source>
        <dbReference type="Proteomes" id="UP001302349"/>
    </source>
</evidence>
<evidence type="ECO:0000256" key="2">
    <source>
        <dbReference type="ARBA" id="ARBA00005893"/>
    </source>
</evidence>
<evidence type="ECO:0000256" key="5">
    <source>
        <dbReference type="ARBA" id="ARBA00022801"/>
    </source>
</evidence>
<accession>A0ABZ0IQ36</accession>
<dbReference type="CDD" id="cd01630">
    <property type="entry name" value="HAD_KDO-like"/>
    <property type="match status" value="1"/>
</dbReference>
<dbReference type="InterPro" id="IPR023214">
    <property type="entry name" value="HAD_sf"/>
</dbReference>
<dbReference type="Proteomes" id="UP001302349">
    <property type="component" value="Chromosome"/>
</dbReference>
<dbReference type="SFLD" id="SFLDG01136">
    <property type="entry name" value="C1.6:_Phosphoserine_Phosphatas"/>
    <property type="match status" value="1"/>
</dbReference>
<organism evidence="7 8">
    <name type="scientific">Imperialibacter roseus</name>
    <dbReference type="NCBI Taxonomy" id="1324217"/>
    <lineage>
        <taxon>Bacteria</taxon>
        <taxon>Pseudomonadati</taxon>
        <taxon>Bacteroidota</taxon>
        <taxon>Cytophagia</taxon>
        <taxon>Cytophagales</taxon>
        <taxon>Flammeovirgaceae</taxon>
        <taxon>Imperialibacter</taxon>
    </lineage>
</organism>
<proteinExistence type="inferred from homology"/>
<gene>
    <name evidence="7" type="ORF">RT717_27465</name>
</gene>
<dbReference type="Gene3D" id="3.40.50.1000">
    <property type="entry name" value="HAD superfamily/HAD-like"/>
    <property type="match status" value="1"/>
</dbReference>
<dbReference type="InterPro" id="IPR036412">
    <property type="entry name" value="HAD-like_sf"/>
</dbReference>
<dbReference type="SUPFAM" id="SSF56784">
    <property type="entry name" value="HAD-like"/>
    <property type="match status" value="1"/>
</dbReference>
<dbReference type="SFLD" id="SFLDS00003">
    <property type="entry name" value="Haloacid_Dehalogenase"/>
    <property type="match status" value="1"/>
</dbReference>
<keyword evidence="6" id="KW-0460">Magnesium</keyword>
<evidence type="ECO:0000256" key="1">
    <source>
        <dbReference type="ARBA" id="ARBA00001946"/>
    </source>
</evidence>
<dbReference type="NCBIfam" id="TIGR01670">
    <property type="entry name" value="KdsC-phosphatas"/>
    <property type="match status" value="1"/>
</dbReference>
<dbReference type="Pfam" id="PF08282">
    <property type="entry name" value="Hydrolase_3"/>
    <property type="match status" value="1"/>
</dbReference>
<dbReference type="InterPro" id="IPR010023">
    <property type="entry name" value="KdsC_fam"/>
</dbReference>
<keyword evidence="4" id="KW-0479">Metal-binding</keyword>
<keyword evidence="8" id="KW-1185">Reference proteome</keyword>
<dbReference type="InterPro" id="IPR006549">
    <property type="entry name" value="HAD-SF_hydro_IIIA"/>
</dbReference>
<keyword evidence="5 7" id="KW-0378">Hydrolase</keyword>
<comment type="subunit">
    <text evidence="3">Homotetramer.</text>
</comment>
<dbReference type="GO" id="GO:0016787">
    <property type="term" value="F:hydrolase activity"/>
    <property type="evidence" value="ECO:0007669"/>
    <property type="project" value="UniProtKB-KW"/>
</dbReference>
<evidence type="ECO:0000256" key="3">
    <source>
        <dbReference type="ARBA" id="ARBA00011881"/>
    </source>
</evidence>